<evidence type="ECO:0000313" key="2">
    <source>
        <dbReference type="Proteomes" id="UP001341840"/>
    </source>
</evidence>
<dbReference type="EMBL" id="JASCZI010212364">
    <property type="protein sequence ID" value="MED6199248.1"/>
    <property type="molecule type" value="Genomic_DNA"/>
</dbReference>
<comment type="caution">
    <text evidence="1">The sequence shown here is derived from an EMBL/GenBank/DDBJ whole genome shotgun (WGS) entry which is preliminary data.</text>
</comment>
<keyword evidence="2" id="KW-1185">Reference proteome</keyword>
<evidence type="ECO:0000313" key="1">
    <source>
        <dbReference type="EMBL" id="MED6199248.1"/>
    </source>
</evidence>
<dbReference type="Proteomes" id="UP001341840">
    <property type="component" value="Unassembled WGS sequence"/>
</dbReference>
<gene>
    <name evidence="1" type="ORF">PIB30_074165</name>
</gene>
<sequence>MPRRGSARLGIGGMGMAYSEATLRRGLWCGLGLLREMGQGGVPTPRCGMSRLGVGWLSGRMLGEGVLWSGIGWGWLGGA</sequence>
<name>A0ABU6XRQ6_9FABA</name>
<accession>A0ABU6XRQ6</accession>
<proteinExistence type="predicted"/>
<reference evidence="1 2" key="1">
    <citation type="journal article" date="2023" name="Plants (Basel)">
        <title>Bridging the Gap: Combining Genomics and Transcriptomics Approaches to Understand Stylosanthes scabra, an Orphan Legume from the Brazilian Caatinga.</title>
        <authorList>
            <person name="Ferreira-Neto J.R.C."/>
            <person name="da Silva M.D."/>
            <person name="Binneck E."/>
            <person name="de Melo N.F."/>
            <person name="da Silva R.H."/>
            <person name="de Melo A.L.T.M."/>
            <person name="Pandolfi V."/>
            <person name="Bustamante F.O."/>
            <person name="Brasileiro-Vidal A.C."/>
            <person name="Benko-Iseppon A.M."/>
        </authorList>
    </citation>
    <scope>NUCLEOTIDE SEQUENCE [LARGE SCALE GENOMIC DNA]</scope>
    <source>
        <tissue evidence="1">Leaves</tissue>
    </source>
</reference>
<protein>
    <submittedName>
        <fullName evidence="1">Uncharacterized protein</fullName>
    </submittedName>
</protein>
<organism evidence="1 2">
    <name type="scientific">Stylosanthes scabra</name>
    <dbReference type="NCBI Taxonomy" id="79078"/>
    <lineage>
        <taxon>Eukaryota</taxon>
        <taxon>Viridiplantae</taxon>
        <taxon>Streptophyta</taxon>
        <taxon>Embryophyta</taxon>
        <taxon>Tracheophyta</taxon>
        <taxon>Spermatophyta</taxon>
        <taxon>Magnoliopsida</taxon>
        <taxon>eudicotyledons</taxon>
        <taxon>Gunneridae</taxon>
        <taxon>Pentapetalae</taxon>
        <taxon>rosids</taxon>
        <taxon>fabids</taxon>
        <taxon>Fabales</taxon>
        <taxon>Fabaceae</taxon>
        <taxon>Papilionoideae</taxon>
        <taxon>50 kb inversion clade</taxon>
        <taxon>dalbergioids sensu lato</taxon>
        <taxon>Dalbergieae</taxon>
        <taxon>Pterocarpus clade</taxon>
        <taxon>Stylosanthes</taxon>
    </lineage>
</organism>